<keyword evidence="1" id="KW-0812">Transmembrane</keyword>
<feature type="transmembrane region" description="Helical" evidence="1">
    <location>
        <begin position="74"/>
        <end position="92"/>
    </location>
</feature>
<evidence type="ECO:0008006" key="4">
    <source>
        <dbReference type="Google" id="ProtNLM"/>
    </source>
</evidence>
<evidence type="ECO:0000313" key="3">
    <source>
        <dbReference type="Proteomes" id="UP000053257"/>
    </source>
</evidence>
<name>A0A0C3NRV0_PHLG1</name>
<dbReference type="HOGENOM" id="CLU_776374_0_0_1"/>
<feature type="transmembrane region" description="Helical" evidence="1">
    <location>
        <begin position="271"/>
        <end position="292"/>
    </location>
</feature>
<feature type="transmembrane region" description="Helical" evidence="1">
    <location>
        <begin position="304"/>
        <end position="333"/>
    </location>
</feature>
<evidence type="ECO:0000313" key="2">
    <source>
        <dbReference type="EMBL" id="KIP07904.1"/>
    </source>
</evidence>
<feature type="transmembrane region" description="Helical" evidence="1">
    <location>
        <begin position="225"/>
        <end position="250"/>
    </location>
</feature>
<reference evidence="2 3" key="1">
    <citation type="journal article" date="2014" name="PLoS Genet.">
        <title>Analysis of the Phlebiopsis gigantea genome, transcriptome and secretome provides insight into its pioneer colonization strategies of wood.</title>
        <authorList>
            <person name="Hori C."/>
            <person name="Ishida T."/>
            <person name="Igarashi K."/>
            <person name="Samejima M."/>
            <person name="Suzuki H."/>
            <person name="Master E."/>
            <person name="Ferreira P."/>
            <person name="Ruiz-Duenas F.J."/>
            <person name="Held B."/>
            <person name="Canessa P."/>
            <person name="Larrondo L.F."/>
            <person name="Schmoll M."/>
            <person name="Druzhinina I.S."/>
            <person name="Kubicek C.P."/>
            <person name="Gaskell J.A."/>
            <person name="Kersten P."/>
            <person name="St John F."/>
            <person name="Glasner J."/>
            <person name="Sabat G."/>
            <person name="Splinter BonDurant S."/>
            <person name="Syed K."/>
            <person name="Yadav J."/>
            <person name="Mgbeahuruike A.C."/>
            <person name="Kovalchuk A."/>
            <person name="Asiegbu F.O."/>
            <person name="Lackner G."/>
            <person name="Hoffmeister D."/>
            <person name="Rencoret J."/>
            <person name="Gutierrez A."/>
            <person name="Sun H."/>
            <person name="Lindquist E."/>
            <person name="Barry K."/>
            <person name="Riley R."/>
            <person name="Grigoriev I.V."/>
            <person name="Henrissat B."/>
            <person name="Kues U."/>
            <person name="Berka R.M."/>
            <person name="Martinez A.T."/>
            <person name="Covert S.F."/>
            <person name="Blanchette R.A."/>
            <person name="Cullen D."/>
        </authorList>
    </citation>
    <scope>NUCLEOTIDE SEQUENCE [LARGE SCALE GENOMIC DNA]</scope>
    <source>
        <strain evidence="2 3">11061_1 CR5-6</strain>
    </source>
</reference>
<dbReference type="EMBL" id="KN840488">
    <property type="protein sequence ID" value="KIP07904.1"/>
    <property type="molecule type" value="Genomic_DNA"/>
</dbReference>
<feature type="transmembrane region" description="Helical" evidence="1">
    <location>
        <begin position="171"/>
        <end position="193"/>
    </location>
</feature>
<evidence type="ECO:0000256" key="1">
    <source>
        <dbReference type="SAM" id="Phobius"/>
    </source>
</evidence>
<organism evidence="2 3">
    <name type="scientific">Phlebiopsis gigantea (strain 11061_1 CR5-6)</name>
    <name type="common">White-rot fungus</name>
    <name type="synonym">Peniophora gigantea</name>
    <dbReference type="NCBI Taxonomy" id="745531"/>
    <lineage>
        <taxon>Eukaryota</taxon>
        <taxon>Fungi</taxon>
        <taxon>Dikarya</taxon>
        <taxon>Basidiomycota</taxon>
        <taxon>Agaricomycotina</taxon>
        <taxon>Agaricomycetes</taxon>
        <taxon>Polyporales</taxon>
        <taxon>Phanerochaetaceae</taxon>
        <taxon>Phlebiopsis</taxon>
    </lineage>
</organism>
<feature type="transmembrane region" description="Helical" evidence="1">
    <location>
        <begin position="41"/>
        <end position="62"/>
    </location>
</feature>
<protein>
    <recommendedName>
        <fullName evidence="4">G-protein coupled receptors family 1 profile domain-containing protein</fullName>
    </recommendedName>
</protein>
<keyword evidence="1" id="KW-1133">Transmembrane helix</keyword>
<gene>
    <name evidence="2" type="ORF">PHLGIDRAFT_403080</name>
</gene>
<keyword evidence="3" id="KW-1185">Reference proteome</keyword>
<sequence>MSLDGNTSTIAVDSSTIADISTAMWFLSTEHSTFSINLRRLWIESLFFGIYSALIISSFSILIRSSTRSMAKMFVMVACLLMYLSAVAHYGLSFQTVVSDNDDLRCNINAISTSIENIQSSAHNSSWPDTPVVVQGFDTDCLTSIPLVINIILSDAIVAWRVCVVWPHSKAIRLSAVILILATIVFTSLSTTLHSCNPFPDSPARLSAEFKTTASSVGTEFVDSFGSVAMILSWITNLSATFTLAYKAWIHRMTIRDDLRRGSSRTYAEKVMLLFIESGTLYFALWALVAFADFAPETPAGLKLAVFVMTLKACALIHLIGMYPTLLIILVSFTKTYTEPELSRHAVIDPHTHIPRP</sequence>
<dbReference type="Proteomes" id="UP000053257">
    <property type="component" value="Unassembled WGS sequence"/>
</dbReference>
<feature type="transmembrane region" description="Helical" evidence="1">
    <location>
        <begin position="145"/>
        <end position="164"/>
    </location>
</feature>
<dbReference type="OrthoDB" id="2750727at2759"/>
<accession>A0A0C3NRV0</accession>
<proteinExistence type="predicted"/>
<keyword evidence="1" id="KW-0472">Membrane</keyword>
<dbReference type="AlphaFoldDB" id="A0A0C3NRV0"/>